<reference evidence="2" key="1">
    <citation type="submission" date="2019-01" db="EMBL/GenBank/DDBJ databases">
        <title>Sinorhodobacter populi sp. nov. isolated from the symptomatic bark tissue of Populus euramericana canker.</title>
        <authorList>
            <person name="Li Y."/>
        </authorList>
    </citation>
    <scope>NUCLEOTIDE SEQUENCE [LARGE SCALE GENOMIC DNA]</scope>
    <source>
        <strain evidence="2">CGMCC 1.12963</strain>
    </source>
</reference>
<dbReference type="RefSeq" id="WP_128155591.1">
    <property type="nucleotide sequence ID" value="NZ_JBHSOM010000009.1"/>
</dbReference>
<organism evidence="1 2">
    <name type="scientific">Paenirhodobacter huangdaonensis</name>
    <dbReference type="NCBI Taxonomy" id="2501515"/>
    <lineage>
        <taxon>Bacteria</taxon>
        <taxon>Pseudomonadati</taxon>
        <taxon>Pseudomonadota</taxon>
        <taxon>Alphaproteobacteria</taxon>
        <taxon>Rhodobacterales</taxon>
        <taxon>Rhodobacter group</taxon>
        <taxon>Paenirhodobacter</taxon>
    </lineage>
</organism>
<reference evidence="1 2" key="2">
    <citation type="submission" date="2019-01" db="EMBL/GenBank/DDBJ databases">
        <title>Sinorhodobacter populi sp. nov. isolated from the symptomatic bark tissue of Populus euramericana canker.</title>
        <authorList>
            <person name="Xu G."/>
        </authorList>
    </citation>
    <scope>NUCLEOTIDE SEQUENCE [LARGE SCALE GENOMIC DNA]</scope>
    <source>
        <strain evidence="1 2">CGMCC 1.12963</strain>
    </source>
</reference>
<dbReference type="Proteomes" id="UP000288071">
    <property type="component" value="Unassembled WGS sequence"/>
</dbReference>
<proteinExistence type="predicted"/>
<dbReference type="EMBL" id="SAVA01000003">
    <property type="protein sequence ID" value="RWR53327.1"/>
    <property type="molecule type" value="Genomic_DNA"/>
</dbReference>
<comment type="caution">
    <text evidence="1">The sequence shown here is derived from an EMBL/GenBank/DDBJ whole genome shotgun (WGS) entry which is preliminary data.</text>
</comment>
<accession>A0A3S3PGJ0</accession>
<evidence type="ECO:0000313" key="2">
    <source>
        <dbReference type="Proteomes" id="UP000288071"/>
    </source>
</evidence>
<evidence type="ECO:0000313" key="1">
    <source>
        <dbReference type="EMBL" id="RWR53327.1"/>
    </source>
</evidence>
<protein>
    <recommendedName>
        <fullName evidence="3">Phage portal protein</fullName>
    </recommendedName>
</protein>
<gene>
    <name evidence="1" type="ORF">EOW66_06345</name>
</gene>
<evidence type="ECO:0008006" key="3">
    <source>
        <dbReference type="Google" id="ProtNLM"/>
    </source>
</evidence>
<sequence>MRWPFSKKTETRSAMAAGYTASIIAARESYISGVSGIAELTATVQTCATLWESAFALADVTGTDLLDRKTMALIARSLAMRGEAVLLIRDRLIPCADYDLSTKDGIPRAYRVTVSEAGGSTSHTVLAGEVLHVRLGVDPVAPWTGQAPLRRASLTASLLHEIETALRDTWQSAPIGSQIAHMPEGSASDMAAMRSAFKGRRGSALIVEGVAQAVGAGMHPNAGKAPDQLTPDLQRAMPAELLDAARGAIFAAYGVLPAMFSQAAQGPLVREGIRFQAQIVMQPIAMLLAEEASEKLGGAVKIDVVRPMQAFDAGGKARALATMVGALAQAKEAGIEGATLQDALSFIDWAD</sequence>
<name>A0A3S3PGJ0_9RHOB</name>
<keyword evidence="2" id="KW-1185">Reference proteome</keyword>
<dbReference type="AlphaFoldDB" id="A0A3S3PGJ0"/>